<evidence type="ECO:0000256" key="1">
    <source>
        <dbReference type="SAM" id="MobiDB-lite"/>
    </source>
</evidence>
<name>A0ABP0EC30_9ASCO</name>
<feature type="region of interest" description="Disordered" evidence="1">
    <location>
        <begin position="96"/>
        <end position="155"/>
    </location>
</feature>
<protein>
    <submittedName>
        <fullName evidence="2">Uncharacterized protein</fullName>
    </submittedName>
</protein>
<evidence type="ECO:0000313" key="2">
    <source>
        <dbReference type="EMBL" id="CAK7896995.1"/>
    </source>
</evidence>
<feature type="compositionally biased region" description="Low complexity" evidence="1">
    <location>
        <begin position="108"/>
        <end position="122"/>
    </location>
</feature>
<feature type="region of interest" description="Disordered" evidence="1">
    <location>
        <begin position="483"/>
        <end position="580"/>
    </location>
</feature>
<dbReference type="EMBL" id="OZ004254">
    <property type="protein sequence ID" value="CAK7896995.1"/>
    <property type="molecule type" value="Genomic_DNA"/>
</dbReference>
<keyword evidence="3" id="KW-1185">Reference proteome</keyword>
<feature type="region of interest" description="Disordered" evidence="1">
    <location>
        <begin position="253"/>
        <end position="338"/>
    </location>
</feature>
<dbReference type="InterPro" id="IPR019021">
    <property type="entry name" value="Mms22"/>
</dbReference>
<feature type="compositionally biased region" description="Polar residues" evidence="1">
    <location>
        <begin position="255"/>
        <end position="266"/>
    </location>
</feature>
<dbReference type="Proteomes" id="UP001497600">
    <property type="component" value="Chromosome B"/>
</dbReference>
<feature type="compositionally biased region" description="Acidic residues" evidence="1">
    <location>
        <begin position="318"/>
        <end position="335"/>
    </location>
</feature>
<feature type="compositionally biased region" description="Polar residues" evidence="1">
    <location>
        <begin position="503"/>
        <end position="514"/>
    </location>
</feature>
<evidence type="ECO:0000313" key="3">
    <source>
        <dbReference type="Proteomes" id="UP001497600"/>
    </source>
</evidence>
<feature type="compositionally biased region" description="Polar residues" evidence="1">
    <location>
        <begin position="123"/>
        <end position="133"/>
    </location>
</feature>
<dbReference type="Pfam" id="PF09462">
    <property type="entry name" value="Mus7"/>
    <property type="match status" value="2"/>
</dbReference>
<sequence>MVDYISDSESDCEGSLLLEPRSISSNRVIRVLSRLPPQHREEVSRSLSRSGYTIEQDIDTTLESDGETSLSFSPTQPRVYNIDELFSDITYASQEIEEQEQERAAHLQSQQEAKSQSQSQVQRPTQSESNTQNVPVSEQVPESEERSQAEIEEETENANHLRAYLGGAHGHQSSRRGLRHRNFTNAHPYLADSAHWMGLASTQVLNDLYQENPDVEVIVKVLNHRYLQYKKAYPKEEKYKSKNFYAFLGKGRGQVESSTNQSQTHIESQERPYSDNDNDNENNNEIENDEDDDNIGSYDLSQINSDIEIGQNQNFSGESDEDLGSSEEESGDESETVVRVGGRLLKEKSVLRGALPESTKRLAIYNTPRTKIRSSKPKSVEYRRGLAVKKKSKKVSNEGIKSILNNFVDDNEYYLDDNEDEIIYQSTLVNESSTPERIEDVVSIDESDGDPDIPIINDIDDELTHDWEVIEEDRIDPMFAYSKAKRSSTGTNHKQQVKRKKTSNTNSIGNTKSGVSRRPTGAPRKRATKKRQSILFGRSRPSFSNFGLSTRHAPIRREETRSASHDQQHLPSNPIQLNRKIPIPRDETGQKLGKNVITAKEILQKDYHFSRNPVMSTTSVEGVSDKKYYHRENIKRDRRTISETRFMGLGRRLFNGEPNSKFPKGFILSTFDVDKLHTLKFGYSKLVQSDSVYFVLLGESFSFSLLDKGASLRTCSKALRLLSKIFHDRKLVDSSTLELELYTSIRGLIEWFLILQDMPDEASWKFLGNILNDFKRSQDIIQTRIFFYPYLLLLQLIFSQISESKNALEKSKKSKVLLYDHCISYFCLLMQNTDVHEIRQKSEHTADHTFTKSFESIHTVYLILSDENSTSSWWPVVTEATQSVVSHSSFNYSQHLDMLSFIASITPKKQYCWKSFYIVFSAISGERSSQGHDKFMDIVFHLKEVLLWPWEEKIITTIYSSITSRKFSNFSNEVDTPQLLGRLISRDSIPDTSFFERFMYLLFSFISELPLGANKKKLISKLFTSSHYRYRRDSRHFATYVNRFNFILLLFQLSDFDLRSQLSDLISQIEQSEDFDIYKVTSEGLRVYSDIAQERGKQLPVDSHATLLIQIASFYKKSKMPECYQLWRYLEDSVRMRFLSLSSVDGGSIVLSIANKIDMSVVDDLILLSINNLVRDALPLIRYNDQSGLDLILNFQEKTVSSLQVQMGRLPLLHIENEVKVDHVIESSLQLWIMCYSRKPKANWNELIFQRYPYIGNVYSRNKFNLFVYNELLSYIKLSEYFETYLVIFFQSLVPGVVSKYQSVIFETLRRSGDSVFNFKKEVIPALHVSNLQFTNSKVQILINLIQNVTQEERFSEQSKEYFIREYVLCLVKRLDSDSMGENLKIDFKKNVEVLQRQALKYVKDDQNFKTLTRRLGLSQIEVDKFAWLELTLSDKLKIVHTELTTIMAQENNSMTILDKYLSIEDFDLVFHLINIYMKAVAIQQHEKWVLIYELMKYLNIKLGTCCVNLTDGSLRDFFASMTDFGFLRTKSNDTEYTFYQTQALFMAVLVYTKGFYIYEGYKDQSHFKENVQNFITNYRDPINITSADDLTSPYSSLRYFDIQNPTTEARGYGKMTSTVDGVTESAIDDAIDHLHGLMKQPNFLQLQTSTAVLEFNL</sequence>
<feature type="compositionally biased region" description="Basic and acidic residues" evidence="1">
    <location>
        <begin position="555"/>
        <end position="568"/>
    </location>
</feature>
<accession>A0ABP0EC30</accession>
<organism evidence="2 3">
    <name type="scientific">[Candida] anglica</name>
    <dbReference type="NCBI Taxonomy" id="148631"/>
    <lineage>
        <taxon>Eukaryota</taxon>
        <taxon>Fungi</taxon>
        <taxon>Dikarya</taxon>
        <taxon>Ascomycota</taxon>
        <taxon>Saccharomycotina</taxon>
        <taxon>Pichiomycetes</taxon>
        <taxon>Debaryomycetaceae</taxon>
        <taxon>Kurtzmaniella</taxon>
    </lineage>
</organism>
<gene>
    <name evidence="2" type="ORF">CAAN4_B07756</name>
</gene>
<feature type="compositionally biased region" description="Basic residues" evidence="1">
    <location>
        <begin position="523"/>
        <end position="532"/>
    </location>
</feature>
<feature type="compositionally biased region" description="Polar residues" evidence="1">
    <location>
        <begin position="299"/>
        <end position="315"/>
    </location>
</feature>
<proteinExistence type="predicted"/>
<feature type="compositionally biased region" description="Acidic residues" evidence="1">
    <location>
        <begin position="276"/>
        <end position="294"/>
    </location>
</feature>
<reference evidence="2 3" key="1">
    <citation type="submission" date="2024-01" db="EMBL/GenBank/DDBJ databases">
        <authorList>
            <consortium name="Genoscope - CEA"/>
            <person name="William W."/>
        </authorList>
    </citation>
    <scope>NUCLEOTIDE SEQUENCE [LARGE SCALE GENOMIC DNA]</scope>
    <source>
        <strain evidence="2 3">29B2s-10</strain>
    </source>
</reference>